<keyword evidence="1" id="KW-1133">Transmembrane helix</keyword>
<name>A0A1T4PCC8_9FIRM</name>
<protein>
    <submittedName>
        <fullName evidence="2">Uncharacterized protein</fullName>
    </submittedName>
</protein>
<dbReference type="RefSeq" id="WP_176755108.1">
    <property type="nucleotide sequence ID" value="NZ_FMTO01000010.1"/>
</dbReference>
<keyword evidence="1" id="KW-0812">Transmembrane</keyword>
<sequence length="49" mass="5464">MERVYKVLKRSGSRNIVTGILLIVAGIVFGVLNIVTGAKLLHNRRNILF</sequence>
<accession>A0A1T4PCC8</accession>
<keyword evidence="3" id="KW-1185">Reference proteome</keyword>
<reference evidence="2 3" key="1">
    <citation type="submission" date="2017-02" db="EMBL/GenBank/DDBJ databases">
        <authorList>
            <person name="Peterson S.W."/>
        </authorList>
    </citation>
    <scope>NUCLEOTIDE SEQUENCE [LARGE SCALE GENOMIC DNA]</scope>
    <source>
        <strain evidence="2 3">ATCC 17233</strain>
    </source>
</reference>
<evidence type="ECO:0000313" key="3">
    <source>
        <dbReference type="Proteomes" id="UP000189857"/>
    </source>
</evidence>
<dbReference type="Proteomes" id="UP000189857">
    <property type="component" value="Unassembled WGS sequence"/>
</dbReference>
<gene>
    <name evidence="2" type="ORF">SAMN02745110_01902</name>
</gene>
<evidence type="ECO:0000313" key="2">
    <source>
        <dbReference type="EMBL" id="SJZ88488.1"/>
    </source>
</evidence>
<proteinExistence type="predicted"/>
<dbReference type="EMBL" id="FUXA01000011">
    <property type="protein sequence ID" value="SJZ88488.1"/>
    <property type="molecule type" value="Genomic_DNA"/>
</dbReference>
<feature type="transmembrane region" description="Helical" evidence="1">
    <location>
        <begin position="16"/>
        <end position="35"/>
    </location>
</feature>
<keyword evidence="1" id="KW-0472">Membrane</keyword>
<organism evidence="2 3">
    <name type="scientific">Eubacterium ruminantium</name>
    <dbReference type="NCBI Taxonomy" id="42322"/>
    <lineage>
        <taxon>Bacteria</taxon>
        <taxon>Bacillati</taxon>
        <taxon>Bacillota</taxon>
        <taxon>Clostridia</taxon>
        <taxon>Eubacteriales</taxon>
        <taxon>Eubacteriaceae</taxon>
        <taxon>Eubacterium</taxon>
    </lineage>
</organism>
<evidence type="ECO:0000256" key="1">
    <source>
        <dbReference type="SAM" id="Phobius"/>
    </source>
</evidence>
<dbReference type="AlphaFoldDB" id="A0A1T4PCC8"/>